<keyword evidence="3" id="KW-0732">Signal</keyword>
<dbReference type="SMART" id="SM00369">
    <property type="entry name" value="LRR_TYP"/>
    <property type="match status" value="4"/>
</dbReference>
<feature type="transmembrane region" description="Helical" evidence="7">
    <location>
        <begin position="420"/>
        <end position="443"/>
    </location>
</feature>
<organism evidence="8 9">
    <name type="scientific">Klebsormidium nitens</name>
    <name type="common">Green alga</name>
    <name type="synonym">Ulothrix nitens</name>
    <dbReference type="NCBI Taxonomy" id="105231"/>
    <lineage>
        <taxon>Eukaryota</taxon>
        <taxon>Viridiplantae</taxon>
        <taxon>Streptophyta</taxon>
        <taxon>Klebsormidiophyceae</taxon>
        <taxon>Klebsormidiales</taxon>
        <taxon>Klebsormidiaceae</taxon>
        <taxon>Klebsormidium</taxon>
    </lineage>
</organism>
<dbReference type="Gene3D" id="3.80.10.10">
    <property type="entry name" value="Ribonuclease Inhibitor"/>
    <property type="match status" value="2"/>
</dbReference>
<evidence type="ECO:0000256" key="1">
    <source>
        <dbReference type="ARBA" id="ARBA00004167"/>
    </source>
</evidence>
<dbReference type="InterPro" id="IPR032675">
    <property type="entry name" value="LRR_dom_sf"/>
</dbReference>
<dbReference type="Pfam" id="PF12799">
    <property type="entry name" value="LRR_4"/>
    <property type="match status" value="1"/>
</dbReference>
<evidence type="ECO:0000256" key="3">
    <source>
        <dbReference type="ARBA" id="ARBA00022729"/>
    </source>
</evidence>
<keyword evidence="5" id="KW-0547">Nucleotide-binding</keyword>
<keyword evidence="7" id="KW-0812">Transmembrane</keyword>
<dbReference type="PANTHER" id="PTHR48053:SF71">
    <property type="entry name" value="LEUCINE RICH REPEAT FAMILY PROTEIN, EXPRESSED"/>
    <property type="match status" value="1"/>
</dbReference>
<dbReference type="InterPro" id="IPR001611">
    <property type="entry name" value="Leu-rich_rpt"/>
</dbReference>
<name>A0A1Y1IE80_KLENI</name>
<evidence type="ECO:0000256" key="5">
    <source>
        <dbReference type="ARBA" id="ARBA00022741"/>
    </source>
</evidence>
<evidence type="ECO:0000313" key="8">
    <source>
        <dbReference type="EMBL" id="GAQ87016.1"/>
    </source>
</evidence>
<dbReference type="Pfam" id="PF00560">
    <property type="entry name" value="LRR_1"/>
    <property type="match status" value="3"/>
</dbReference>
<evidence type="ECO:0000256" key="6">
    <source>
        <dbReference type="ARBA" id="ARBA00022840"/>
    </source>
</evidence>
<feature type="transmembrane region" description="Helical" evidence="7">
    <location>
        <begin position="449"/>
        <end position="470"/>
    </location>
</feature>
<dbReference type="FunFam" id="3.80.10.10:FF:000383">
    <property type="entry name" value="Leucine-rich repeat receptor protein kinase EMS1"/>
    <property type="match status" value="2"/>
</dbReference>
<proteinExistence type="predicted"/>
<keyword evidence="6" id="KW-0067">ATP-binding</keyword>
<evidence type="ECO:0000313" key="9">
    <source>
        <dbReference type="Proteomes" id="UP000054558"/>
    </source>
</evidence>
<protein>
    <submittedName>
        <fullName evidence="8">Uncharacterized protein</fullName>
    </submittedName>
</protein>
<accession>A0A1Y1IE80</accession>
<keyword evidence="7" id="KW-1133">Transmembrane helix</keyword>
<keyword evidence="2" id="KW-0433">Leucine-rich repeat</keyword>
<dbReference type="InterPro" id="IPR025875">
    <property type="entry name" value="Leu-rich_rpt_4"/>
</dbReference>
<dbReference type="AlphaFoldDB" id="A0A1Y1IE80"/>
<dbReference type="STRING" id="105231.A0A1Y1IE80"/>
<dbReference type="EMBL" id="DF237274">
    <property type="protein sequence ID" value="GAQ87016.1"/>
    <property type="molecule type" value="Genomic_DNA"/>
</dbReference>
<dbReference type="InterPro" id="IPR051716">
    <property type="entry name" value="Plant_RL_S/T_kinase"/>
</dbReference>
<keyword evidence="4" id="KW-0677">Repeat</keyword>
<dbReference type="SUPFAM" id="SSF52058">
    <property type="entry name" value="L domain-like"/>
    <property type="match status" value="1"/>
</dbReference>
<keyword evidence="7" id="KW-0472">Membrane</keyword>
<dbReference type="GO" id="GO:0016020">
    <property type="term" value="C:membrane"/>
    <property type="evidence" value="ECO:0007669"/>
    <property type="project" value="UniProtKB-SubCell"/>
</dbReference>
<reference evidence="8 9" key="1">
    <citation type="journal article" date="2014" name="Nat. Commun.">
        <title>Klebsormidium flaccidum genome reveals primary factors for plant terrestrial adaptation.</title>
        <authorList>
            <person name="Hori K."/>
            <person name="Maruyama F."/>
            <person name="Fujisawa T."/>
            <person name="Togashi T."/>
            <person name="Yamamoto N."/>
            <person name="Seo M."/>
            <person name="Sato S."/>
            <person name="Yamada T."/>
            <person name="Mori H."/>
            <person name="Tajima N."/>
            <person name="Moriyama T."/>
            <person name="Ikeuchi M."/>
            <person name="Watanabe M."/>
            <person name="Wada H."/>
            <person name="Kobayashi K."/>
            <person name="Saito M."/>
            <person name="Masuda T."/>
            <person name="Sasaki-Sekimoto Y."/>
            <person name="Mashiguchi K."/>
            <person name="Awai K."/>
            <person name="Shimojima M."/>
            <person name="Masuda S."/>
            <person name="Iwai M."/>
            <person name="Nobusawa T."/>
            <person name="Narise T."/>
            <person name="Kondo S."/>
            <person name="Saito H."/>
            <person name="Sato R."/>
            <person name="Murakawa M."/>
            <person name="Ihara Y."/>
            <person name="Oshima-Yamada Y."/>
            <person name="Ohtaka K."/>
            <person name="Satoh M."/>
            <person name="Sonobe K."/>
            <person name="Ishii M."/>
            <person name="Ohtani R."/>
            <person name="Kanamori-Sato M."/>
            <person name="Honoki R."/>
            <person name="Miyazaki D."/>
            <person name="Mochizuki H."/>
            <person name="Umetsu J."/>
            <person name="Higashi K."/>
            <person name="Shibata D."/>
            <person name="Kamiya Y."/>
            <person name="Sato N."/>
            <person name="Nakamura Y."/>
            <person name="Tabata S."/>
            <person name="Ida S."/>
            <person name="Kurokawa K."/>
            <person name="Ohta H."/>
        </authorList>
    </citation>
    <scope>NUCLEOTIDE SEQUENCE [LARGE SCALE GENOMIC DNA]</scope>
    <source>
        <strain evidence="8 9">NIES-2285</strain>
    </source>
</reference>
<evidence type="ECO:0000256" key="7">
    <source>
        <dbReference type="SAM" id="Phobius"/>
    </source>
</evidence>
<evidence type="ECO:0000256" key="4">
    <source>
        <dbReference type="ARBA" id="ARBA00022737"/>
    </source>
</evidence>
<dbReference type="OrthoDB" id="676979at2759"/>
<dbReference type="GO" id="GO:0005524">
    <property type="term" value="F:ATP binding"/>
    <property type="evidence" value="ECO:0007669"/>
    <property type="project" value="UniProtKB-KW"/>
</dbReference>
<keyword evidence="9" id="KW-1185">Reference proteome</keyword>
<dbReference type="InterPro" id="IPR003591">
    <property type="entry name" value="Leu-rich_rpt_typical-subtyp"/>
</dbReference>
<gene>
    <name evidence="8" type="ORF">KFL_003250200</name>
</gene>
<feature type="transmembrane region" description="Helical" evidence="7">
    <location>
        <begin position="371"/>
        <end position="394"/>
    </location>
</feature>
<dbReference type="PANTHER" id="PTHR48053">
    <property type="entry name" value="LEUCINE RICH REPEAT FAMILY PROTEIN, EXPRESSED"/>
    <property type="match status" value="1"/>
</dbReference>
<feature type="transmembrane region" description="Helical" evidence="7">
    <location>
        <begin position="507"/>
        <end position="528"/>
    </location>
</feature>
<dbReference type="PRINTS" id="PR00019">
    <property type="entry name" value="LEURICHRPT"/>
</dbReference>
<dbReference type="Proteomes" id="UP000054558">
    <property type="component" value="Unassembled WGS sequence"/>
</dbReference>
<comment type="subcellular location">
    <subcellularLocation>
        <location evidence="1">Membrane</location>
        <topology evidence="1">Single-pass membrane protein</topology>
    </subcellularLocation>
</comment>
<sequence length="662" mass="71555">MEDVGNLVAGPLWNQTRLSLHFRGLSGPIPRELGSLTNLTYLDLSLNSLSGPIPPELGSLTNLTYLDLSLNSLSGPIPPELGSLTKLSILALGYNDLFGLIPLELDRLASLQYLNLTSNNLSGPIPSKLSGLTGLQKLDLSFNNHISGPIPPELGGLTGLQKLDLSFNNLSGPIPTELGSLTDIETLNLSSTDTSCEMLDLSRMTRIQKLGLPCSPPLSFKETNLSYLALTVNTQSSPAKYLDLSAVPDSCKIVNLTGLHPNLERVRFWGACNEGCVVNLAGTGARLDRSTRGKVCLSRISVFLSGDIPFPLYDRGKFLGILQNQRGNYSLDDPNFVDLIDLGRDGRAYTGVGFSRVQAGNLCGNPEAKGVTALVFGVFTVLLLVGTISVVVVAPWRRRIRGSGLEEDGAVKSGLRRGGLYLWGVALGVLPVVDVVTDFLVLSEVWGAWPMWVVLASVCAPFVWASYAVAESWSSTKISVRGLKGLRVRWMWPLPDMGAQQRRANALSLRAGVLAVLLLPLGLLGVLVQDLLSVAERFGLHLASGDEIVVFERYHESRVVVEVLLESLPQAIFQTGLYLIGSSRATRIYIDQRIFVQSIVVSLCSLLMHYCTMLWEAVYEGKSIVRVFLDRFRGAGQPISVALTTGPSGDEEVEVVSLKAAG</sequence>
<evidence type="ECO:0000256" key="2">
    <source>
        <dbReference type="ARBA" id="ARBA00022614"/>
    </source>
</evidence>